<keyword evidence="1 7" id="KW-0699">rRNA-binding</keyword>
<evidence type="ECO:0000256" key="5">
    <source>
        <dbReference type="ARBA" id="ARBA00022884"/>
    </source>
</evidence>
<dbReference type="SUPFAM" id="SSF160443">
    <property type="entry name" value="SMR domain-like"/>
    <property type="match status" value="1"/>
</dbReference>
<evidence type="ECO:0000256" key="2">
    <source>
        <dbReference type="ARBA" id="ARBA00022741"/>
    </source>
</evidence>
<dbReference type="InterPro" id="IPR046893">
    <property type="entry name" value="MSSS"/>
</dbReference>
<dbReference type="NCBIfam" id="TIGR01069">
    <property type="entry name" value="mutS2"/>
    <property type="match status" value="1"/>
</dbReference>
<comment type="caution">
    <text evidence="11">The sequence shown here is derived from an EMBL/GenBank/DDBJ whole genome shotgun (WGS) entry which is preliminary data.</text>
</comment>
<keyword evidence="3 7" id="KW-0378">Hydrolase</keyword>
<evidence type="ECO:0000313" key="11">
    <source>
        <dbReference type="EMBL" id="GGK96846.1"/>
    </source>
</evidence>
<feature type="binding site" evidence="7">
    <location>
        <begin position="327"/>
        <end position="334"/>
    </location>
    <ligand>
        <name>ATP</name>
        <dbReference type="ChEBI" id="CHEBI:30616"/>
    </ligand>
</feature>
<accession>A0ABQ2FGY6</accession>
<dbReference type="Proteomes" id="UP000604341">
    <property type="component" value="Unassembled WGS sequence"/>
</dbReference>
<dbReference type="EC" id="3.1.-.-" evidence="7"/>
<dbReference type="SUPFAM" id="SSF48334">
    <property type="entry name" value="DNA repair protein MutS, domain III"/>
    <property type="match status" value="1"/>
</dbReference>
<evidence type="ECO:0000256" key="7">
    <source>
        <dbReference type="HAMAP-Rule" id="MF_00092"/>
    </source>
</evidence>
<dbReference type="HAMAP" id="MF_00092">
    <property type="entry name" value="MutS2"/>
    <property type="match status" value="1"/>
</dbReference>
<dbReference type="InterPro" id="IPR036063">
    <property type="entry name" value="Smr_dom_sf"/>
</dbReference>
<evidence type="ECO:0000313" key="12">
    <source>
        <dbReference type="Proteomes" id="UP000604341"/>
    </source>
</evidence>
<dbReference type="InterPro" id="IPR000432">
    <property type="entry name" value="DNA_mismatch_repair_MutS_C"/>
</dbReference>
<dbReference type="InterPro" id="IPR027417">
    <property type="entry name" value="P-loop_NTPase"/>
</dbReference>
<keyword evidence="5 7" id="KW-0694">RNA-binding</keyword>
<keyword evidence="12" id="KW-1185">Reference proteome</keyword>
<dbReference type="SMART" id="SM00533">
    <property type="entry name" value="MUTSd"/>
    <property type="match status" value="1"/>
</dbReference>
<evidence type="ECO:0000256" key="4">
    <source>
        <dbReference type="ARBA" id="ARBA00022840"/>
    </source>
</evidence>
<reference evidence="12" key="1">
    <citation type="journal article" date="2019" name="Int. J. Syst. Evol. Microbiol.">
        <title>The Global Catalogue of Microorganisms (GCM) 10K type strain sequencing project: providing services to taxonomists for standard genome sequencing and annotation.</title>
        <authorList>
            <consortium name="The Broad Institute Genomics Platform"/>
            <consortium name="The Broad Institute Genome Sequencing Center for Infectious Disease"/>
            <person name="Wu L."/>
            <person name="Ma J."/>
        </authorList>
    </citation>
    <scope>NUCLEOTIDE SEQUENCE [LARGE SCALE GENOMIC DNA]</scope>
    <source>
        <strain evidence="12">JCM 19173</strain>
    </source>
</reference>
<comment type="subunit">
    <text evidence="7">Homodimer. Binds to stalled ribosomes, contacting rRNA.</text>
</comment>
<dbReference type="PROSITE" id="PS50828">
    <property type="entry name" value="SMR"/>
    <property type="match status" value="1"/>
</dbReference>
<dbReference type="InterPro" id="IPR036187">
    <property type="entry name" value="DNA_mismatch_repair_MutS_sf"/>
</dbReference>
<dbReference type="InterPro" id="IPR005747">
    <property type="entry name" value="MutS2"/>
</dbReference>
<comment type="similarity">
    <text evidence="7">Belongs to the DNA mismatch repair MutS family. MutS2 subfamily.</text>
</comment>
<dbReference type="InterPro" id="IPR045076">
    <property type="entry name" value="MutS"/>
</dbReference>
<keyword evidence="4 7" id="KW-0067">ATP-binding</keyword>
<protein>
    <recommendedName>
        <fullName evidence="7">Endonuclease MutS2</fullName>
        <ecNumber evidence="7">3.1.-.-</ecNumber>
    </recommendedName>
    <alternativeName>
        <fullName evidence="7">Ribosome-associated protein quality control-upstream factor</fullName>
        <shortName evidence="7">RQC-upstream factor</shortName>
        <shortName evidence="7">RqcU</shortName>
        <ecNumber evidence="7">3.6.4.-</ecNumber>
    </alternativeName>
</protein>
<dbReference type="GO" id="GO:0004519">
    <property type="term" value="F:endonuclease activity"/>
    <property type="evidence" value="ECO:0007669"/>
    <property type="project" value="UniProtKB-KW"/>
</dbReference>
<evidence type="ECO:0000256" key="6">
    <source>
        <dbReference type="ARBA" id="ARBA00023125"/>
    </source>
</evidence>
<name>A0ABQ2FGY6_9DEIO</name>
<dbReference type="Pfam" id="PF00488">
    <property type="entry name" value="MutS_V"/>
    <property type="match status" value="1"/>
</dbReference>
<evidence type="ECO:0000256" key="3">
    <source>
        <dbReference type="ARBA" id="ARBA00022801"/>
    </source>
</evidence>
<evidence type="ECO:0000256" key="9">
    <source>
        <dbReference type="SAM" id="MobiDB-lite"/>
    </source>
</evidence>
<keyword evidence="7 11" id="KW-0255">Endonuclease</keyword>
<dbReference type="Pfam" id="PF01713">
    <property type="entry name" value="Smr"/>
    <property type="match status" value="1"/>
</dbReference>
<comment type="function">
    <text evidence="7">Endonuclease that is involved in the suppression of homologous recombination and thus may have a key role in the control of bacterial genetic diversity.</text>
</comment>
<dbReference type="PIRSF" id="PIRSF005814">
    <property type="entry name" value="MutS_YshD"/>
    <property type="match status" value="1"/>
</dbReference>
<comment type="function">
    <text evidence="7">Acts as a ribosome collision sensor, splitting the ribosome into its 2 subunits. Detects stalled/collided 70S ribosomes which it binds and splits by an ATP-hydrolysis driven conformational change. Acts upstream of the ribosome quality control system (RQC), a ribosome-associated complex that mediates the extraction of incompletely synthesized nascent chains from stalled ribosomes and their subsequent degradation. Probably generates substrates for RQC.</text>
</comment>
<dbReference type="SUPFAM" id="SSF52540">
    <property type="entry name" value="P-loop containing nucleoside triphosphate hydrolases"/>
    <property type="match status" value="1"/>
</dbReference>
<dbReference type="PANTHER" id="PTHR48466">
    <property type="entry name" value="OS10G0509000 PROTEIN-RELATED"/>
    <property type="match status" value="1"/>
</dbReference>
<keyword evidence="7" id="KW-0540">Nuclease</keyword>
<evidence type="ECO:0000259" key="10">
    <source>
        <dbReference type="PROSITE" id="PS50828"/>
    </source>
</evidence>
<dbReference type="EC" id="3.6.4.-" evidence="7"/>
<keyword evidence="6 7" id="KW-0238">DNA-binding</keyword>
<feature type="domain" description="Smr" evidence="10">
    <location>
        <begin position="693"/>
        <end position="768"/>
    </location>
</feature>
<dbReference type="SMART" id="SM00463">
    <property type="entry name" value="SMR"/>
    <property type="match status" value="1"/>
</dbReference>
<dbReference type="Gene3D" id="3.30.1370.110">
    <property type="match status" value="1"/>
</dbReference>
<dbReference type="EMBL" id="BMPE01000002">
    <property type="protein sequence ID" value="GGK96846.1"/>
    <property type="molecule type" value="Genomic_DNA"/>
</dbReference>
<dbReference type="CDD" id="cd03280">
    <property type="entry name" value="ABC_MutS2"/>
    <property type="match status" value="1"/>
</dbReference>
<dbReference type="PROSITE" id="PS00486">
    <property type="entry name" value="DNA_MISMATCH_REPAIR_2"/>
    <property type="match status" value="1"/>
</dbReference>
<evidence type="ECO:0000256" key="1">
    <source>
        <dbReference type="ARBA" id="ARBA00022730"/>
    </source>
</evidence>
<dbReference type="InterPro" id="IPR002625">
    <property type="entry name" value="Smr_dom"/>
</dbReference>
<dbReference type="SMART" id="SM00534">
    <property type="entry name" value="MUTSac"/>
    <property type="match status" value="1"/>
</dbReference>
<dbReference type="PANTHER" id="PTHR48466:SF2">
    <property type="entry name" value="OS10G0509000 PROTEIN"/>
    <property type="match status" value="1"/>
</dbReference>
<sequence length="769" mass="83911">MLLIEMSFDARALSALDFPRVLSALAERSATTLGAERARALRPSDDAGRIARELDEVEDALFGVSLSLGGIQDIRDLHARAGEGRVLAGQELLNAAYSLDGAMTVKRAINANSRGPLRELAVDLGDHSELVRRVLSALDRDGGVRDDASPRLRDLRKRIEPLRGRIRERLAATLDKWADVLQEHIVTIRRDRYVLPVQASRVGQVQGIIVDASATGQTYFVEPAAVTQLNNELTRLILDEEAEVRRILTELSGLLASDSAVPMTLAVIGELDLIAAKARLARDWRLNRPEQVEGGSYDLREVRHPLIENPVANDLALGETKLLLITGPNMGGKTATIKTLGLAVLMHQCGMYVAAASARLPVVRDVLVDIGDEQSIEASLSTFASHLKHLRYVLRHAAPDTLVLVDELGSGTDPNEGAALAQALIECLLTQDARGVITSHLSPLKLFALETPGLKNASMGFDVDTLAPTYALQVGQPGRSFALAIAQRMGLPADVLGRAEELLGPDAGLMERMLEGLERERADLRAQLDATAAARRDAEAELGRVRVERETLEARRNEMLAEASQKAESLYADAVERVRTLRARAQEDSARPRVMQELRELRVAAQKTRPAPAPREDRGDPIRVGSSVDVPAYNASGQVLELRGDDLVVQLGVMKVGVKRRDVRLKQEPKVSAPKTRGPRFTGTAPTASLKELQLRGLGVEEAVEELRTAILEAHALKETPLRVVHGKGQGVLRRLLREYLKNDKKVESFHDAEPNQGGHGVTIVNIRR</sequence>
<proteinExistence type="inferred from homology"/>
<organism evidence="11 12">
    <name type="scientific">Deinococcus radiotolerans</name>
    <dbReference type="NCBI Taxonomy" id="1309407"/>
    <lineage>
        <taxon>Bacteria</taxon>
        <taxon>Thermotogati</taxon>
        <taxon>Deinococcota</taxon>
        <taxon>Deinococci</taxon>
        <taxon>Deinococcales</taxon>
        <taxon>Deinococcaceae</taxon>
        <taxon>Deinococcus</taxon>
    </lineage>
</organism>
<evidence type="ECO:0000256" key="8">
    <source>
        <dbReference type="SAM" id="Coils"/>
    </source>
</evidence>
<dbReference type="InterPro" id="IPR007696">
    <property type="entry name" value="DNA_mismatch_repair_MutS_core"/>
</dbReference>
<keyword evidence="8" id="KW-0175">Coiled coil</keyword>
<gene>
    <name evidence="7 11" type="primary">mutS2</name>
    <name evidence="7" type="synonym">rqcU</name>
    <name evidence="11" type="ORF">GCM10010844_14010</name>
</gene>
<dbReference type="Gene3D" id="3.40.50.300">
    <property type="entry name" value="P-loop containing nucleotide triphosphate hydrolases"/>
    <property type="match status" value="1"/>
</dbReference>
<keyword evidence="2 7" id="KW-0547">Nucleotide-binding</keyword>
<feature type="coiled-coil region" evidence="8">
    <location>
        <begin position="507"/>
        <end position="562"/>
    </location>
</feature>
<dbReference type="Pfam" id="PF20297">
    <property type="entry name" value="MSSS"/>
    <property type="match status" value="1"/>
</dbReference>
<feature type="region of interest" description="Disordered" evidence="9">
    <location>
        <begin position="605"/>
        <end position="625"/>
    </location>
</feature>